<keyword evidence="2" id="KW-1185">Reference proteome</keyword>
<keyword evidence="1" id="KW-0808">Transferase</keyword>
<dbReference type="Gene3D" id="3.40.50.150">
    <property type="entry name" value="Vaccinia Virus protein VP39"/>
    <property type="match status" value="1"/>
</dbReference>
<accession>A0A967F1Y1</accession>
<proteinExistence type="predicted"/>
<dbReference type="InterPro" id="IPR029063">
    <property type="entry name" value="SAM-dependent_MTases_sf"/>
</dbReference>
<dbReference type="Pfam" id="PF13578">
    <property type="entry name" value="Methyltransf_24"/>
    <property type="match status" value="1"/>
</dbReference>
<name>A0A967F1Y1_9PROT</name>
<gene>
    <name evidence="1" type="ORF">HBA54_24065</name>
</gene>
<dbReference type="GO" id="GO:0032259">
    <property type="term" value="P:methylation"/>
    <property type="evidence" value="ECO:0007669"/>
    <property type="project" value="UniProtKB-KW"/>
</dbReference>
<keyword evidence="1" id="KW-0489">Methyltransferase</keyword>
<evidence type="ECO:0000313" key="2">
    <source>
        <dbReference type="Proteomes" id="UP000761264"/>
    </source>
</evidence>
<dbReference type="GO" id="GO:0008168">
    <property type="term" value="F:methyltransferase activity"/>
    <property type="evidence" value="ECO:0007669"/>
    <property type="project" value="UniProtKB-KW"/>
</dbReference>
<organism evidence="1 2">
    <name type="scientific">Pelagibius litoralis</name>
    <dbReference type="NCBI Taxonomy" id="374515"/>
    <lineage>
        <taxon>Bacteria</taxon>
        <taxon>Pseudomonadati</taxon>
        <taxon>Pseudomonadota</taxon>
        <taxon>Alphaproteobacteria</taxon>
        <taxon>Rhodospirillales</taxon>
        <taxon>Rhodovibrionaceae</taxon>
        <taxon>Pelagibius</taxon>
    </lineage>
</organism>
<protein>
    <submittedName>
        <fullName evidence="1">Class I SAM-dependent methyltransferase</fullName>
    </submittedName>
</protein>
<reference evidence="1" key="1">
    <citation type="submission" date="2020-03" db="EMBL/GenBank/DDBJ databases">
        <title>Genome of Pelagibius litoralis DSM 21314T.</title>
        <authorList>
            <person name="Wang G."/>
        </authorList>
    </citation>
    <scope>NUCLEOTIDE SEQUENCE</scope>
    <source>
        <strain evidence="1">DSM 21314</strain>
    </source>
</reference>
<evidence type="ECO:0000313" key="1">
    <source>
        <dbReference type="EMBL" id="NIA71673.1"/>
    </source>
</evidence>
<dbReference type="EMBL" id="JAAQPH010000025">
    <property type="protein sequence ID" value="NIA71673.1"/>
    <property type="molecule type" value="Genomic_DNA"/>
</dbReference>
<dbReference type="Proteomes" id="UP000761264">
    <property type="component" value="Unassembled WGS sequence"/>
</dbReference>
<dbReference type="SUPFAM" id="SSF53335">
    <property type="entry name" value="S-adenosyl-L-methionine-dependent methyltransferases"/>
    <property type="match status" value="1"/>
</dbReference>
<dbReference type="AlphaFoldDB" id="A0A967F1Y1"/>
<comment type="caution">
    <text evidence="1">The sequence shown here is derived from an EMBL/GenBank/DDBJ whole genome shotgun (WGS) entry which is preliminary data.</text>
</comment>
<sequence>MTATQRGAVWSRGRLRHTWFGLLTLLGIAERGFFIPYRYAAQILPEDRRRSYDALECLMKDREGAFADFLAEMEGWAAALLALGQACAPGPRWNQVWYPRLDAAAAYTMIRHFAPRRIVEVGCGHSTRFVAQAVRDAGLESEILAIDPAPRADLATLPVTLRRSVVQATPLAAFTDLQAGDFLMIDSSHILVPGSDVDFLFGRVLPLLPAGVIVQVHDIFLPDDYPGAWHWRGYNEQQALLPLLTSGGWEVLFASHYAATRMTDRLAAGPLAALPLPEGAWETALWIRKTAGAPVSRDPGSQNRVLQ</sequence>
<dbReference type="RefSeq" id="WP_167229599.1">
    <property type="nucleotide sequence ID" value="NZ_JAAQPH010000025.1"/>
</dbReference>